<comment type="caution">
    <text evidence="1">The sequence shown here is derived from an EMBL/GenBank/DDBJ whole genome shotgun (WGS) entry which is preliminary data.</text>
</comment>
<dbReference type="EMBL" id="LXEY01000020">
    <property type="protein sequence ID" value="OAV60149.1"/>
    <property type="molecule type" value="Genomic_DNA"/>
</dbReference>
<evidence type="ECO:0008006" key="3">
    <source>
        <dbReference type="Google" id="ProtNLM"/>
    </source>
</evidence>
<gene>
    <name evidence="1" type="ORF">A6F49_12170</name>
</gene>
<protein>
    <recommendedName>
        <fullName evidence="3">Molybdopterin-guanine dinucleotide biosynthesis protein MobA</fullName>
    </recommendedName>
</protein>
<evidence type="ECO:0000313" key="2">
    <source>
        <dbReference type="Proteomes" id="UP000078292"/>
    </source>
</evidence>
<dbReference type="OrthoDB" id="4966138at2"/>
<proteinExistence type="predicted"/>
<sequence length="83" mass="8900">MTHPLPEWATQLLTSLEIDPVHVDVNALRRIADGIEYDPKTDELLVGFIAGYAAGMAQGSGMAGFDKAHAASVNFMAKNLVTE</sequence>
<evidence type="ECO:0000313" key="1">
    <source>
        <dbReference type="EMBL" id="OAV60149.1"/>
    </source>
</evidence>
<dbReference type="AlphaFoldDB" id="A0A1B7LXX8"/>
<name>A0A1B7LXX8_9MICC</name>
<organism evidence="1 2">
    <name type="scientific">Enteractinococcus helveticum</name>
    <dbReference type="NCBI Taxonomy" id="1837282"/>
    <lineage>
        <taxon>Bacteria</taxon>
        <taxon>Bacillati</taxon>
        <taxon>Actinomycetota</taxon>
        <taxon>Actinomycetes</taxon>
        <taxon>Micrococcales</taxon>
        <taxon>Micrococcaceae</taxon>
    </lineage>
</organism>
<dbReference type="Proteomes" id="UP000078292">
    <property type="component" value="Unassembled WGS sequence"/>
</dbReference>
<keyword evidence="2" id="KW-1185">Reference proteome</keyword>
<dbReference type="STRING" id="1837282.A6F49_12170"/>
<accession>A0A1B7LXX8</accession>
<dbReference type="RefSeq" id="WP_043057504.1">
    <property type="nucleotide sequence ID" value="NZ_LXEY01000020.1"/>
</dbReference>
<reference evidence="1 2" key="1">
    <citation type="submission" date="2016-04" db="EMBL/GenBank/DDBJ databases">
        <title>First whole genome shotgun sequence of the bacterium Enteractinococcus sp. strain UASWS1574.</title>
        <authorList>
            <person name="Crovadore J."/>
            <person name="Chablais R."/>
            <person name="Lefort F."/>
        </authorList>
    </citation>
    <scope>NUCLEOTIDE SEQUENCE [LARGE SCALE GENOMIC DNA]</scope>
    <source>
        <strain evidence="1 2">UASWS1574</strain>
    </source>
</reference>